<keyword evidence="3" id="KW-1185">Reference proteome</keyword>
<gene>
    <name evidence="2" type="ORF">GE061_011885</name>
</gene>
<name>A0A8S9XR06_APOLU</name>
<dbReference type="EMBL" id="WIXP02000004">
    <property type="protein sequence ID" value="KAF6211373.1"/>
    <property type="molecule type" value="Genomic_DNA"/>
</dbReference>
<organism evidence="2 3">
    <name type="scientific">Apolygus lucorum</name>
    <name type="common">Small green plant bug</name>
    <name type="synonym">Lygocoris lucorum</name>
    <dbReference type="NCBI Taxonomy" id="248454"/>
    <lineage>
        <taxon>Eukaryota</taxon>
        <taxon>Metazoa</taxon>
        <taxon>Ecdysozoa</taxon>
        <taxon>Arthropoda</taxon>
        <taxon>Hexapoda</taxon>
        <taxon>Insecta</taxon>
        <taxon>Pterygota</taxon>
        <taxon>Neoptera</taxon>
        <taxon>Paraneoptera</taxon>
        <taxon>Hemiptera</taxon>
        <taxon>Heteroptera</taxon>
        <taxon>Panheteroptera</taxon>
        <taxon>Cimicomorpha</taxon>
        <taxon>Miridae</taxon>
        <taxon>Mirini</taxon>
        <taxon>Apolygus</taxon>
    </lineage>
</organism>
<protein>
    <submittedName>
        <fullName evidence="2">Uncharacterized protein</fullName>
    </submittedName>
</protein>
<dbReference type="Pfam" id="PF15874">
    <property type="entry name" value="Il2rg"/>
    <property type="match status" value="1"/>
</dbReference>
<feature type="region of interest" description="Disordered" evidence="1">
    <location>
        <begin position="126"/>
        <end position="149"/>
    </location>
</feature>
<dbReference type="PANTHER" id="PTHR33887">
    <property type="entry name" value="PB1 DOMAIN-CONTAINING PROTEIN"/>
    <property type="match status" value="1"/>
</dbReference>
<reference evidence="2" key="1">
    <citation type="journal article" date="2021" name="Mol. Ecol. Resour.">
        <title>Apolygus lucorum genome provides insights into omnivorousness and mesophyll feeding.</title>
        <authorList>
            <person name="Liu Y."/>
            <person name="Liu H."/>
            <person name="Wang H."/>
            <person name="Huang T."/>
            <person name="Liu B."/>
            <person name="Yang B."/>
            <person name="Yin L."/>
            <person name="Li B."/>
            <person name="Zhang Y."/>
            <person name="Zhang S."/>
            <person name="Jiang F."/>
            <person name="Zhang X."/>
            <person name="Ren Y."/>
            <person name="Wang B."/>
            <person name="Wang S."/>
            <person name="Lu Y."/>
            <person name="Wu K."/>
            <person name="Fan W."/>
            <person name="Wang G."/>
        </authorList>
    </citation>
    <scope>NUCLEOTIDE SEQUENCE</scope>
    <source>
        <strain evidence="2">12Hb</strain>
    </source>
</reference>
<dbReference type="Proteomes" id="UP000466442">
    <property type="component" value="Unassembled WGS sequence"/>
</dbReference>
<evidence type="ECO:0000313" key="3">
    <source>
        <dbReference type="Proteomes" id="UP000466442"/>
    </source>
</evidence>
<accession>A0A8S9XR06</accession>
<dbReference type="PANTHER" id="PTHR33887:SF4">
    <property type="entry name" value="AB2-183"/>
    <property type="match status" value="1"/>
</dbReference>
<dbReference type="OrthoDB" id="2109241at2759"/>
<comment type="caution">
    <text evidence="2">The sequence shown here is derived from an EMBL/GenBank/DDBJ whole genome shotgun (WGS) entry which is preliminary data.</text>
</comment>
<evidence type="ECO:0000256" key="1">
    <source>
        <dbReference type="SAM" id="MobiDB-lite"/>
    </source>
</evidence>
<dbReference type="AlphaFoldDB" id="A0A8S9XR06"/>
<dbReference type="InterPro" id="IPR039471">
    <property type="entry name" value="CXorf65-like"/>
</dbReference>
<proteinExistence type="predicted"/>
<evidence type="ECO:0000313" key="2">
    <source>
        <dbReference type="EMBL" id="KAF6211373.1"/>
    </source>
</evidence>
<feature type="compositionally biased region" description="Basic residues" evidence="1">
    <location>
        <begin position="140"/>
        <end position="149"/>
    </location>
</feature>
<sequence length="149" mass="17036">MRSLTGKPTYFMVELPNNEILNINANCILKLIYEYIRLKAGVPDSLEMDLCDDDGVAKSLFEAPEGAYGTDFFEHRHMYYIVVLKRTKNGTVSNPRVLLSTGHRHFGHVMRAMAKVYDRISDSEFSMGGPKMETSSSKDKSKRKHSRRK</sequence>